<name>A0A2P6RNA0_ROSCH</name>
<dbReference type="AlphaFoldDB" id="A0A2P6RNA0"/>
<protein>
    <submittedName>
        <fullName evidence="1">Uncharacterized protein</fullName>
    </submittedName>
</protein>
<gene>
    <name evidence="1" type="ORF">RchiOBHm_Chr2g0104841</name>
</gene>
<dbReference type="EMBL" id="PDCK01000040">
    <property type="protein sequence ID" value="PRQ47908.1"/>
    <property type="molecule type" value="Genomic_DNA"/>
</dbReference>
<proteinExistence type="predicted"/>
<evidence type="ECO:0000313" key="2">
    <source>
        <dbReference type="Proteomes" id="UP000238479"/>
    </source>
</evidence>
<accession>A0A2P6RNA0</accession>
<dbReference type="Proteomes" id="UP000238479">
    <property type="component" value="Chromosome 2"/>
</dbReference>
<keyword evidence="2" id="KW-1185">Reference proteome</keyword>
<comment type="caution">
    <text evidence="1">The sequence shown here is derived from an EMBL/GenBank/DDBJ whole genome shotgun (WGS) entry which is preliminary data.</text>
</comment>
<dbReference type="Gramene" id="PRQ47908">
    <property type="protein sequence ID" value="PRQ47908"/>
    <property type="gene ID" value="RchiOBHm_Chr2g0104841"/>
</dbReference>
<reference evidence="1 2" key="1">
    <citation type="journal article" date="2018" name="Nat. Genet.">
        <title>The Rosa genome provides new insights in the design of modern roses.</title>
        <authorList>
            <person name="Bendahmane M."/>
        </authorList>
    </citation>
    <scope>NUCLEOTIDE SEQUENCE [LARGE SCALE GENOMIC DNA]</scope>
    <source>
        <strain evidence="2">cv. Old Blush</strain>
    </source>
</reference>
<sequence>MEPPQAQAIETSTTYQEDEQDKVINDCCSCCFDCTETILDYLFCGFC</sequence>
<organism evidence="1 2">
    <name type="scientific">Rosa chinensis</name>
    <name type="common">China rose</name>
    <dbReference type="NCBI Taxonomy" id="74649"/>
    <lineage>
        <taxon>Eukaryota</taxon>
        <taxon>Viridiplantae</taxon>
        <taxon>Streptophyta</taxon>
        <taxon>Embryophyta</taxon>
        <taxon>Tracheophyta</taxon>
        <taxon>Spermatophyta</taxon>
        <taxon>Magnoliopsida</taxon>
        <taxon>eudicotyledons</taxon>
        <taxon>Gunneridae</taxon>
        <taxon>Pentapetalae</taxon>
        <taxon>rosids</taxon>
        <taxon>fabids</taxon>
        <taxon>Rosales</taxon>
        <taxon>Rosaceae</taxon>
        <taxon>Rosoideae</taxon>
        <taxon>Rosoideae incertae sedis</taxon>
        <taxon>Rosa</taxon>
    </lineage>
</organism>
<evidence type="ECO:0000313" key="1">
    <source>
        <dbReference type="EMBL" id="PRQ47908.1"/>
    </source>
</evidence>